<dbReference type="Pfam" id="PF04262">
    <property type="entry name" value="Glu_cys_ligase"/>
    <property type="match status" value="1"/>
</dbReference>
<dbReference type="HAMAP" id="MF_00578">
    <property type="entry name" value="Glu_cys_ligase"/>
    <property type="match status" value="1"/>
</dbReference>
<reference evidence="11 12" key="1">
    <citation type="submission" date="2018-01" db="EMBL/GenBank/DDBJ databases">
        <title>Novel co-symbiosis in the lucinid bivalve Phacoides pectinatus.</title>
        <authorList>
            <person name="Lim S.J."/>
            <person name="Davis B.G."/>
            <person name="Gill D.E."/>
            <person name="Engel A.S."/>
            <person name="Anderson L.C."/>
            <person name="Campbell B.J."/>
        </authorList>
    </citation>
    <scope>NUCLEOTIDE SEQUENCE [LARGE SCALE GENOMIC DNA]</scope>
    <source>
        <strain evidence="11">N3_P5</strain>
    </source>
</reference>
<keyword evidence="6 8" id="KW-0067">ATP-binding</keyword>
<dbReference type="InterPro" id="IPR006334">
    <property type="entry name" value="Glut_cys_ligase"/>
</dbReference>
<dbReference type="InterPro" id="IPR007370">
    <property type="entry name" value="Glu_cys_ligase"/>
</dbReference>
<keyword evidence="3 8" id="KW-0436">Ligase</keyword>
<dbReference type="NCBIfam" id="TIGR01434">
    <property type="entry name" value="glu_cys_ligase"/>
    <property type="match status" value="1"/>
</dbReference>
<keyword evidence="5 8" id="KW-0547">Nucleotide-binding</keyword>
<dbReference type="GO" id="GO:0046872">
    <property type="term" value="F:metal ion binding"/>
    <property type="evidence" value="ECO:0007669"/>
    <property type="project" value="TreeGrafter"/>
</dbReference>
<dbReference type="Proteomes" id="UP000250928">
    <property type="component" value="Unassembled WGS sequence"/>
</dbReference>
<evidence type="ECO:0000313" key="11">
    <source>
        <dbReference type="EMBL" id="PUE00846.1"/>
    </source>
</evidence>
<evidence type="ECO:0000256" key="7">
    <source>
        <dbReference type="ARBA" id="ARBA00048819"/>
    </source>
</evidence>
<comment type="pathway">
    <text evidence="1 8 9">Sulfur metabolism; glutathione biosynthesis; glutathione from L-cysteine and L-glutamate: step 1/2.</text>
</comment>
<keyword evidence="4 8" id="KW-0317">Glutathione biosynthesis</keyword>
<evidence type="ECO:0000256" key="8">
    <source>
        <dbReference type="HAMAP-Rule" id="MF_00578"/>
    </source>
</evidence>
<dbReference type="InterPro" id="IPR014746">
    <property type="entry name" value="Gln_synth/guanido_kin_cat_dom"/>
</dbReference>
<dbReference type="AlphaFoldDB" id="A0A657Q3K7"/>
<comment type="catalytic activity">
    <reaction evidence="7 8 9">
        <text>L-cysteine + L-glutamate + ATP = gamma-L-glutamyl-L-cysteine + ADP + phosphate + H(+)</text>
        <dbReference type="Rhea" id="RHEA:13285"/>
        <dbReference type="ChEBI" id="CHEBI:15378"/>
        <dbReference type="ChEBI" id="CHEBI:29985"/>
        <dbReference type="ChEBI" id="CHEBI:30616"/>
        <dbReference type="ChEBI" id="CHEBI:35235"/>
        <dbReference type="ChEBI" id="CHEBI:43474"/>
        <dbReference type="ChEBI" id="CHEBI:58173"/>
        <dbReference type="ChEBI" id="CHEBI:456216"/>
        <dbReference type="EC" id="6.3.2.2"/>
    </reaction>
</comment>
<evidence type="ECO:0000256" key="4">
    <source>
        <dbReference type="ARBA" id="ARBA00022684"/>
    </source>
</evidence>
<proteinExistence type="inferred from homology"/>
<evidence type="ECO:0000256" key="3">
    <source>
        <dbReference type="ARBA" id="ARBA00022598"/>
    </source>
</evidence>
<evidence type="ECO:0000313" key="12">
    <source>
        <dbReference type="Proteomes" id="UP000250928"/>
    </source>
</evidence>
<dbReference type="GO" id="GO:0006750">
    <property type="term" value="P:glutathione biosynthetic process"/>
    <property type="evidence" value="ECO:0007669"/>
    <property type="project" value="UniProtKB-UniRule"/>
</dbReference>
<evidence type="ECO:0000256" key="1">
    <source>
        <dbReference type="ARBA" id="ARBA00005006"/>
    </source>
</evidence>
<accession>A0A657Q3K7</accession>
<organism evidence="11 12">
    <name type="scientific">Candidatus Sedimenticola endophacoides</name>
    <dbReference type="NCBI Taxonomy" id="2548426"/>
    <lineage>
        <taxon>Bacteria</taxon>
        <taxon>Pseudomonadati</taxon>
        <taxon>Pseudomonadota</taxon>
        <taxon>Gammaproteobacteria</taxon>
        <taxon>Chromatiales</taxon>
        <taxon>Sedimenticolaceae</taxon>
        <taxon>Sedimenticola</taxon>
    </lineage>
</organism>
<evidence type="ECO:0000259" key="10">
    <source>
        <dbReference type="Pfam" id="PF04262"/>
    </source>
</evidence>
<feature type="domain" description="Glutamate--cysteine ligase" evidence="10">
    <location>
        <begin position="10"/>
        <end position="380"/>
    </location>
</feature>
<name>A0A657Q3K7_9GAMM</name>
<evidence type="ECO:0000256" key="9">
    <source>
        <dbReference type="RuleBase" id="RU004391"/>
    </source>
</evidence>
<evidence type="ECO:0000256" key="5">
    <source>
        <dbReference type="ARBA" id="ARBA00022741"/>
    </source>
</evidence>
<dbReference type="EMBL" id="PQCO01000213">
    <property type="protein sequence ID" value="PUE00846.1"/>
    <property type="molecule type" value="Genomic_DNA"/>
</dbReference>
<sequence>MPQSIDKRLEQIVDSGQREVLAGGAIGLEKESLRVSPDGGISQQPHPSALGSALTHPYITTDYSEALIELITPPFEQAGEALDFLCDVQRFVYRSLDRELLWSTSMPCVLAGGSAIPIACYGSSNAGRMKTVYRRGLGHRYGRVMQVIAGVHFNFSADPRLWPLLHGLDGGRGELRHYIDQGYFGLTRNLLRYGWLIPYLFGASPAVCKSFLAGRPTPLQEFDHTTYYEPYATSLRMGDIGYTNSKEKGVGLKANYNSLDAYVASLTRAIDTPSPLWERIGVVVDGRYEQLNTHILQIENEYYSTVRPKQVLEGLEKPTHALRSRGVRYIELRSLDVNAFHPLGVSEEQLLFLKAFMLYCLLRESPPIDILEQREIDQNLGGVAHRGRDPSLALLCRGRERRLRDWAGEILDQMQGICELLDEGRAQAPHQRSLVRQRERVADPEQTPSARMLRQMRERGEGFFQFAQRMSHRHREYYEGAALSGERLEWFRREADASLRRQGELEADDEVDFATFLRQYFAQ</sequence>
<gene>
    <name evidence="8" type="primary">gshA</name>
    <name evidence="11" type="ORF">C3L24_08795</name>
</gene>
<dbReference type="PANTHER" id="PTHR38761">
    <property type="entry name" value="GLUTAMATE--CYSTEINE LIGASE"/>
    <property type="match status" value="1"/>
</dbReference>
<protein>
    <recommendedName>
        <fullName evidence="8">Glutamate--cysteine ligase</fullName>
        <ecNumber evidence="8">6.3.2.2</ecNumber>
    </recommendedName>
    <alternativeName>
        <fullName evidence="8">Gamma-ECS</fullName>
        <shortName evidence="8">GCS</shortName>
    </alternativeName>
    <alternativeName>
        <fullName evidence="8">Gamma-glutamylcysteine synthetase</fullName>
    </alternativeName>
</protein>
<dbReference type="Gene3D" id="3.30.590.20">
    <property type="match status" value="1"/>
</dbReference>
<dbReference type="SUPFAM" id="SSF55931">
    <property type="entry name" value="Glutamine synthetase/guanido kinase"/>
    <property type="match status" value="1"/>
</dbReference>
<dbReference type="GO" id="GO:0005829">
    <property type="term" value="C:cytosol"/>
    <property type="evidence" value="ECO:0007669"/>
    <property type="project" value="TreeGrafter"/>
</dbReference>
<dbReference type="GO" id="GO:0004357">
    <property type="term" value="F:glutamate-cysteine ligase activity"/>
    <property type="evidence" value="ECO:0007669"/>
    <property type="project" value="UniProtKB-UniRule"/>
</dbReference>
<comment type="caution">
    <text evidence="11">The sequence shown here is derived from an EMBL/GenBank/DDBJ whole genome shotgun (WGS) entry which is preliminary data.</text>
</comment>
<dbReference type="EC" id="6.3.2.2" evidence="8"/>
<dbReference type="PANTHER" id="PTHR38761:SF1">
    <property type="entry name" value="GLUTAMATE--CYSTEINE LIGASE"/>
    <property type="match status" value="1"/>
</dbReference>
<dbReference type="GO" id="GO:0005524">
    <property type="term" value="F:ATP binding"/>
    <property type="evidence" value="ECO:0007669"/>
    <property type="project" value="UniProtKB-KW"/>
</dbReference>
<evidence type="ECO:0000256" key="6">
    <source>
        <dbReference type="ARBA" id="ARBA00022840"/>
    </source>
</evidence>
<comment type="similarity">
    <text evidence="2 8">Belongs to the glutamate--cysteine ligase type 1 family. Type 1 subfamily.</text>
</comment>
<dbReference type="UniPathway" id="UPA00142">
    <property type="reaction ID" value="UER00209"/>
</dbReference>
<evidence type="ECO:0000256" key="2">
    <source>
        <dbReference type="ARBA" id="ARBA00008772"/>
    </source>
</evidence>